<comment type="caution">
    <text evidence="8">The sequence shown here is derived from an EMBL/GenBank/DDBJ whole genome shotgun (WGS) entry which is preliminary data.</text>
</comment>
<evidence type="ECO:0000313" key="9">
    <source>
        <dbReference type="Proteomes" id="UP000215767"/>
    </source>
</evidence>
<name>A0A261UE46_9BORD</name>
<organism evidence="8 9">
    <name type="scientific">Bordetella genomosp. 11</name>
    <dbReference type="NCBI Taxonomy" id="1416808"/>
    <lineage>
        <taxon>Bacteria</taxon>
        <taxon>Pseudomonadati</taxon>
        <taxon>Pseudomonadota</taxon>
        <taxon>Betaproteobacteria</taxon>
        <taxon>Burkholderiales</taxon>
        <taxon>Alcaligenaceae</taxon>
        <taxon>Bordetella</taxon>
    </lineage>
</organism>
<proteinExistence type="inferred from homology"/>
<evidence type="ECO:0000256" key="7">
    <source>
        <dbReference type="SAM" id="SignalP"/>
    </source>
</evidence>
<dbReference type="RefSeq" id="WP_094841293.1">
    <property type="nucleotide sequence ID" value="NZ_NEVS01000004.1"/>
</dbReference>
<evidence type="ECO:0000256" key="5">
    <source>
        <dbReference type="ARBA" id="ARBA00023139"/>
    </source>
</evidence>
<evidence type="ECO:0000256" key="6">
    <source>
        <dbReference type="ARBA" id="ARBA00023288"/>
    </source>
</evidence>
<dbReference type="GO" id="GO:0009636">
    <property type="term" value="P:response to toxic substance"/>
    <property type="evidence" value="ECO:0007669"/>
    <property type="project" value="InterPro"/>
</dbReference>
<keyword evidence="3 7" id="KW-0732">Signal</keyword>
<dbReference type="InterPro" id="IPR012556">
    <property type="entry name" value="Entericidin"/>
</dbReference>
<evidence type="ECO:0000313" key="8">
    <source>
        <dbReference type="EMBL" id="OZI59871.1"/>
    </source>
</evidence>
<gene>
    <name evidence="8" type="ORF">CAL28_10290</name>
</gene>
<dbReference type="GO" id="GO:0016020">
    <property type="term" value="C:membrane"/>
    <property type="evidence" value="ECO:0007669"/>
    <property type="project" value="InterPro"/>
</dbReference>
<evidence type="ECO:0000256" key="2">
    <source>
        <dbReference type="ARBA" id="ARBA00022475"/>
    </source>
</evidence>
<sequence>MKNKVILAMLLAIATLSAGCNTVSGAGKDIERGGEKIQGAADRHNN</sequence>
<dbReference type="Proteomes" id="UP000215767">
    <property type="component" value="Unassembled WGS sequence"/>
</dbReference>
<comment type="similarity">
    <text evidence="1">Belongs to the EcnA/EcnB lipoprotein family.</text>
</comment>
<keyword evidence="4" id="KW-0472">Membrane</keyword>
<dbReference type="AlphaFoldDB" id="A0A261UE46"/>
<keyword evidence="2" id="KW-1003">Cell membrane</keyword>
<feature type="signal peptide" evidence="7">
    <location>
        <begin position="1"/>
        <end position="18"/>
    </location>
</feature>
<evidence type="ECO:0000256" key="1">
    <source>
        <dbReference type="ARBA" id="ARBA00010296"/>
    </source>
</evidence>
<reference evidence="9" key="1">
    <citation type="submission" date="2017-05" db="EMBL/GenBank/DDBJ databases">
        <title>Complete and WGS of Bordetella genogroups.</title>
        <authorList>
            <person name="Spilker T."/>
            <person name="Lipuma J."/>
        </authorList>
    </citation>
    <scope>NUCLEOTIDE SEQUENCE [LARGE SCALE GENOMIC DNA]</scope>
    <source>
        <strain evidence="9">AU8856</strain>
    </source>
</reference>
<dbReference type="Pfam" id="PF08085">
    <property type="entry name" value="Entericidin"/>
    <property type="match status" value="1"/>
</dbReference>
<feature type="chain" id="PRO_5012379208" evidence="7">
    <location>
        <begin position="19"/>
        <end position="46"/>
    </location>
</feature>
<dbReference type="EMBL" id="NEVS01000004">
    <property type="protein sequence ID" value="OZI59871.1"/>
    <property type="molecule type" value="Genomic_DNA"/>
</dbReference>
<accession>A0A261UE46</accession>
<evidence type="ECO:0000256" key="3">
    <source>
        <dbReference type="ARBA" id="ARBA00022729"/>
    </source>
</evidence>
<dbReference type="OrthoDB" id="9181810at2"/>
<keyword evidence="9" id="KW-1185">Reference proteome</keyword>
<keyword evidence="5" id="KW-0564">Palmitate</keyword>
<keyword evidence="6" id="KW-0449">Lipoprotein</keyword>
<protein>
    <submittedName>
        <fullName evidence="8">Entericidin</fullName>
    </submittedName>
</protein>
<evidence type="ECO:0000256" key="4">
    <source>
        <dbReference type="ARBA" id="ARBA00023136"/>
    </source>
</evidence>
<dbReference type="PROSITE" id="PS51257">
    <property type="entry name" value="PROKAR_LIPOPROTEIN"/>
    <property type="match status" value="1"/>
</dbReference>